<dbReference type="FunFam" id="3.40.50.300:FF:000119">
    <property type="entry name" value="Sulfate adenylyltransferase subunit 1"/>
    <property type="match status" value="1"/>
</dbReference>
<dbReference type="EC" id="2.7.7.4" evidence="1"/>
<keyword evidence="6" id="KW-0342">GTP-binding</keyword>
<organism evidence="9 10">
    <name type="scientific">Kocuria subflava</name>
    <dbReference type="NCBI Taxonomy" id="1736139"/>
    <lineage>
        <taxon>Bacteria</taxon>
        <taxon>Bacillati</taxon>
        <taxon>Actinomycetota</taxon>
        <taxon>Actinomycetes</taxon>
        <taxon>Micrococcales</taxon>
        <taxon>Micrococcaceae</taxon>
        <taxon>Kocuria</taxon>
    </lineage>
</organism>
<dbReference type="InterPro" id="IPR027417">
    <property type="entry name" value="P-loop_NTPase"/>
</dbReference>
<dbReference type="InterPro" id="IPR050100">
    <property type="entry name" value="TRAFAC_GTPase_members"/>
</dbReference>
<dbReference type="SUPFAM" id="SSF50465">
    <property type="entry name" value="EF-Tu/eEF-1alpha/eIF2-gamma C-terminal domain"/>
    <property type="match status" value="1"/>
</dbReference>
<sequence length="493" mass="51989">MGAPATGAAQTATISPSLIHPEQFAQDTETPVTETPTIDPGSLFRFATAGSVDDGKSTLVGRLLHDAKAILADQLEAVTRTSAERGFGGGSGQIDLALLTDGLRAEREQGITIDVAYRYFATDRRSFVLADCPGHVQYTKNTVTGASTADAVVLLVDARHGVVEQTRRHLAVTAMLRVPNVIVAVNKIDLVDYSQQTFDQISAEITSVAQTLGVERLKVVPVSALEGDNVVEASQHTPWYTGQPLLRILEELPTLDESGSGEDRSFRFPVQFVIRPQGAVAQGVDGEHMRDYRGYAGQIASGTVSVGDRVIVLPTGRTTTVEGIDVAGTATQVGGAFPGEQLQTAAAPRSVTLRLADDLDVARGELIAGADDHVPAPVQSFSARLAWLGAQPLQPRARVLLKHGTATVQAMVTSIDGRVDLETMELADATSLELNDLGAVTLRTASPLPLDDYTDLRRTGAFLLIDAQSGNTLAAGLVGQQTGGGVEQQAGDV</sequence>
<dbReference type="PANTHER" id="PTHR23115">
    <property type="entry name" value="TRANSLATION FACTOR"/>
    <property type="match status" value="1"/>
</dbReference>
<dbReference type="GO" id="GO:0005524">
    <property type="term" value="F:ATP binding"/>
    <property type="evidence" value="ECO:0007669"/>
    <property type="project" value="UniProtKB-KW"/>
</dbReference>
<dbReference type="GO" id="GO:0005525">
    <property type="term" value="F:GTP binding"/>
    <property type="evidence" value="ECO:0007669"/>
    <property type="project" value="UniProtKB-KW"/>
</dbReference>
<dbReference type="NCBIfam" id="TIGR02034">
    <property type="entry name" value="CysN"/>
    <property type="match status" value="1"/>
</dbReference>
<dbReference type="InterPro" id="IPR000795">
    <property type="entry name" value="T_Tr_GTP-bd_dom"/>
</dbReference>
<dbReference type="InterPro" id="IPR054696">
    <property type="entry name" value="GTP-eEF1A_C"/>
</dbReference>
<dbReference type="InterPro" id="IPR044139">
    <property type="entry name" value="CysN_NoDQ_III"/>
</dbReference>
<dbReference type="GO" id="GO:0004781">
    <property type="term" value="F:sulfate adenylyltransferase (ATP) activity"/>
    <property type="evidence" value="ECO:0007669"/>
    <property type="project" value="UniProtKB-EC"/>
</dbReference>
<keyword evidence="2 9" id="KW-0808">Transferase</keyword>
<evidence type="ECO:0000313" key="10">
    <source>
        <dbReference type="Proteomes" id="UP000521379"/>
    </source>
</evidence>
<dbReference type="CDD" id="cd04095">
    <property type="entry name" value="CysN_NoDQ_III"/>
    <property type="match status" value="1"/>
</dbReference>
<evidence type="ECO:0000256" key="1">
    <source>
        <dbReference type="ARBA" id="ARBA00012391"/>
    </source>
</evidence>
<dbReference type="Gene3D" id="3.40.50.300">
    <property type="entry name" value="P-loop containing nucleotide triphosphate hydrolases"/>
    <property type="match status" value="1"/>
</dbReference>
<dbReference type="AlphaFoldDB" id="A0A846TX96"/>
<keyword evidence="4" id="KW-0547">Nucleotide-binding</keyword>
<dbReference type="Pfam" id="PF22594">
    <property type="entry name" value="GTP-eEF1A_C"/>
    <property type="match status" value="1"/>
</dbReference>
<dbReference type="RefSeq" id="WP_119932914.1">
    <property type="nucleotide sequence ID" value="NZ_JAAVUN010000013.1"/>
</dbReference>
<dbReference type="GO" id="GO:0006790">
    <property type="term" value="P:sulfur compound metabolic process"/>
    <property type="evidence" value="ECO:0007669"/>
    <property type="project" value="InterPro"/>
</dbReference>
<feature type="compositionally biased region" description="Low complexity" evidence="7">
    <location>
        <begin position="1"/>
        <end position="13"/>
    </location>
</feature>
<dbReference type="InterPro" id="IPR031157">
    <property type="entry name" value="G_TR_CS"/>
</dbReference>
<dbReference type="Proteomes" id="UP000521379">
    <property type="component" value="Unassembled WGS sequence"/>
</dbReference>
<evidence type="ECO:0000256" key="3">
    <source>
        <dbReference type="ARBA" id="ARBA00022695"/>
    </source>
</evidence>
<keyword evidence="3 9" id="KW-0548">Nucleotidyltransferase</keyword>
<dbReference type="SUPFAM" id="SSF50447">
    <property type="entry name" value="Translation proteins"/>
    <property type="match status" value="1"/>
</dbReference>
<evidence type="ECO:0000313" key="9">
    <source>
        <dbReference type="EMBL" id="NKE09847.1"/>
    </source>
</evidence>
<dbReference type="PROSITE" id="PS00301">
    <property type="entry name" value="G_TR_1"/>
    <property type="match status" value="1"/>
</dbReference>
<dbReference type="SUPFAM" id="SSF52540">
    <property type="entry name" value="P-loop containing nucleoside triphosphate hydrolases"/>
    <property type="match status" value="1"/>
</dbReference>
<evidence type="ECO:0000256" key="5">
    <source>
        <dbReference type="ARBA" id="ARBA00022840"/>
    </source>
</evidence>
<evidence type="ECO:0000259" key="8">
    <source>
        <dbReference type="PROSITE" id="PS51722"/>
    </source>
</evidence>
<comment type="caution">
    <text evidence="9">The sequence shown here is derived from an EMBL/GenBank/DDBJ whole genome shotgun (WGS) entry which is preliminary data.</text>
</comment>
<feature type="region of interest" description="Disordered" evidence="7">
    <location>
        <begin position="1"/>
        <end position="20"/>
    </location>
</feature>
<dbReference type="Pfam" id="PF00009">
    <property type="entry name" value="GTP_EFTU"/>
    <property type="match status" value="1"/>
</dbReference>
<feature type="domain" description="Tr-type G" evidence="8">
    <location>
        <begin position="41"/>
        <end position="256"/>
    </location>
</feature>
<evidence type="ECO:0000256" key="2">
    <source>
        <dbReference type="ARBA" id="ARBA00022679"/>
    </source>
</evidence>
<dbReference type="InterPro" id="IPR011779">
    <property type="entry name" value="SO4_adenylTrfase_lsu"/>
</dbReference>
<keyword evidence="10" id="KW-1185">Reference proteome</keyword>
<dbReference type="InterPro" id="IPR044138">
    <property type="entry name" value="CysN_II"/>
</dbReference>
<evidence type="ECO:0000256" key="4">
    <source>
        <dbReference type="ARBA" id="ARBA00022741"/>
    </source>
</evidence>
<protein>
    <recommendedName>
        <fullName evidence="1">sulfate adenylyltransferase</fullName>
        <ecNumber evidence="1">2.7.7.4</ecNumber>
    </recommendedName>
</protein>
<dbReference type="GO" id="GO:0003924">
    <property type="term" value="F:GTPase activity"/>
    <property type="evidence" value="ECO:0007669"/>
    <property type="project" value="InterPro"/>
</dbReference>
<dbReference type="InterPro" id="IPR009001">
    <property type="entry name" value="Transl_elong_EF1A/Init_IF2_C"/>
</dbReference>
<dbReference type="InterPro" id="IPR041757">
    <property type="entry name" value="CysN_GTP-bd"/>
</dbReference>
<name>A0A846TX96_9MICC</name>
<gene>
    <name evidence="9" type="ORF">GTW58_07845</name>
</gene>
<accession>A0A846TX96</accession>
<dbReference type="EMBL" id="JAAVUN010000013">
    <property type="protein sequence ID" value="NKE09847.1"/>
    <property type="molecule type" value="Genomic_DNA"/>
</dbReference>
<dbReference type="Gene3D" id="2.40.30.10">
    <property type="entry name" value="Translation factors"/>
    <property type="match status" value="2"/>
</dbReference>
<keyword evidence="5" id="KW-0067">ATP-binding</keyword>
<reference evidence="9 10" key="1">
    <citation type="submission" date="2020-02" db="EMBL/GenBank/DDBJ databases">
        <authorList>
            <person name="Sun Q."/>
        </authorList>
    </citation>
    <scope>NUCLEOTIDE SEQUENCE [LARGE SCALE GENOMIC DNA]</scope>
    <source>
        <strain evidence="9 10">YIM 13062</strain>
    </source>
</reference>
<dbReference type="CDD" id="cd03695">
    <property type="entry name" value="CysN_NodQ_II"/>
    <property type="match status" value="1"/>
</dbReference>
<dbReference type="PRINTS" id="PR00315">
    <property type="entry name" value="ELONGATNFCT"/>
</dbReference>
<dbReference type="PROSITE" id="PS51722">
    <property type="entry name" value="G_TR_2"/>
    <property type="match status" value="1"/>
</dbReference>
<dbReference type="CDD" id="cd04166">
    <property type="entry name" value="CysN_ATPS"/>
    <property type="match status" value="1"/>
</dbReference>
<dbReference type="InterPro" id="IPR009000">
    <property type="entry name" value="Transl_B-barrel_sf"/>
</dbReference>
<evidence type="ECO:0000256" key="7">
    <source>
        <dbReference type="SAM" id="MobiDB-lite"/>
    </source>
</evidence>
<proteinExistence type="predicted"/>
<evidence type="ECO:0000256" key="6">
    <source>
        <dbReference type="ARBA" id="ARBA00023134"/>
    </source>
</evidence>